<dbReference type="PANTHER" id="PTHR12956">
    <property type="entry name" value="ALKALINE CERAMIDASE-RELATED"/>
    <property type="match status" value="1"/>
</dbReference>
<dbReference type="AlphaFoldDB" id="A0A1H5VAX3"/>
<accession>A0A1H5VAX3</accession>
<sequence length="298" mass="35638">MDILKKYAIFAQEYTKHERSQPRLAMRILRRKRQLLEYIRFLEHRAYSFCHFTTRGNRMLEKLSPRLDTANLRMAVYTCIVGHYDSLIEPRIAEPGIDYYVFTDIDIPAGSVWKKIDITQFDEYHEFSPTQLNRRIKMLPFCYLPDYDYSVYVDGNIEIEGAVTPVVAEMGDCPFGTHYHRTRDCIYVEKVRVNYLRKADKETVDKQTAAYREAGFPRHYGLYENSILIRSHRDESVRHLMEAWWEEYMRYPTRDQLTLPYLIWKTGYDRSRIHIIGKNIDRNPNFKRTHSHKTAKPS</sequence>
<dbReference type="Proteomes" id="UP000236735">
    <property type="component" value="Unassembled WGS sequence"/>
</dbReference>
<evidence type="ECO:0000313" key="3">
    <source>
        <dbReference type="Proteomes" id="UP000236735"/>
    </source>
</evidence>
<dbReference type="Pfam" id="PF04765">
    <property type="entry name" value="TOD1_MUCI70"/>
    <property type="match status" value="1"/>
</dbReference>
<evidence type="ECO:0000259" key="1">
    <source>
        <dbReference type="Pfam" id="PF04765"/>
    </source>
</evidence>
<dbReference type="EMBL" id="FNUV01000004">
    <property type="protein sequence ID" value="SEF83931.1"/>
    <property type="molecule type" value="Genomic_DNA"/>
</dbReference>
<reference evidence="2 3" key="1">
    <citation type="submission" date="2016-10" db="EMBL/GenBank/DDBJ databases">
        <authorList>
            <person name="de Groot N.N."/>
        </authorList>
    </citation>
    <scope>NUCLEOTIDE SEQUENCE [LARGE SCALE GENOMIC DNA]</scope>
    <source>
        <strain evidence="2 3">AR32</strain>
    </source>
</reference>
<proteinExistence type="predicted"/>
<evidence type="ECO:0000313" key="2">
    <source>
        <dbReference type="EMBL" id="SEF83931.1"/>
    </source>
</evidence>
<dbReference type="PANTHER" id="PTHR12956:SF17">
    <property type="entry name" value="OS01G0749100 PROTEIN"/>
    <property type="match status" value="1"/>
</dbReference>
<dbReference type="InterPro" id="IPR006852">
    <property type="entry name" value="TOD1_MUCI70"/>
</dbReference>
<feature type="domain" description="TOD1/MUCI70 glycosyltransferase-like" evidence="1">
    <location>
        <begin position="130"/>
        <end position="270"/>
    </location>
</feature>
<organism evidence="2 3">
    <name type="scientific">Xylanibacter ruminicola</name>
    <name type="common">Prevotella ruminicola</name>
    <dbReference type="NCBI Taxonomy" id="839"/>
    <lineage>
        <taxon>Bacteria</taxon>
        <taxon>Pseudomonadati</taxon>
        <taxon>Bacteroidota</taxon>
        <taxon>Bacteroidia</taxon>
        <taxon>Bacteroidales</taxon>
        <taxon>Prevotellaceae</taxon>
        <taxon>Xylanibacter</taxon>
    </lineage>
</organism>
<gene>
    <name evidence="2" type="ORF">SAMN05216354_1825</name>
</gene>
<dbReference type="InterPro" id="IPR048354">
    <property type="entry name" value="TOD1_MUCI70_glycTrfase_dom"/>
</dbReference>
<name>A0A1H5VAX3_XYLRU</name>
<protein>
    <recommendedName>
        <fullName evidence="1">TOD1/MUCI70 glycosyltransferase-like domain-containing protein</fullName>
    </recommendedName>
</protein>